<evidence type="ECO:0000313" key="9">
    <source>
        <dbReference type="Proteomes" id="UP000001625"/>
    </source>
</evidence>
<dbReference type="RefSeq" id="WP_013028757.1">
    <property type="nucleotide sequence ID" value="NC_013959.1"/>
</dbReference>
<keyword evidence="9" id="KW-1185">Reference proteome</keyword>
<evidence type="ECO:0000259" key="7">
    <source>
        <dbReference type="Pfam" id="PF07195"/>
    </source>
</evidence>
<dbReference type="Pfam" id="PF02465">
    <property type="entry name" value="FliD_N"/>
    <property type="match status" value="1"/>
</dbReference>
<dbReference type="AlphaFoldDB" id="D5CN22"/>
<evidence type="ECO:0000259" key="6">
    <source>
        <dbReference type="Pfam" id="PF02465"/>
    </source>
</evidence>
<reference evidence="8 9" key="1">
    <citation type="submission" date="2010-03" db="EMBL/GenBank/DDBJ databases">
        <title>Complete sequence of Sideroxydans lithotrophicus ES-1.</title>
        <authorList>
            <consortium name="US DOE Joint Genome Institute"/>
            <person name="Lucas S."/>
            <person name="Copeland A."/>
            <person name="Lapidus A."/>
            <person name="Cheng J.-F."/>
            <person name="Bruce D."/>
            <person name="Goodwin L."/>
            <person name="Pitluck S."/>
            <person name="Munk A.C."/>
            <person name="Detter J.C."/>
            <person name="Han C."/>
            <person name="Tapia R."/>
            <person name="Larimer F."/>
            <person name="Land M."/>
            <person name="Hauser L."/>
            <person name="Kyrpides N."/>
            <person name="Ivanova N."/>
            <person name="Emerson D."/>
            <person name="Woyke T."/>
        </authorList>
    </citation>
    <scope>NUCLEOTIDE SEQUENCE [LARGE SCALE GENOMIC DNA]</scope>
    <source>
        <strain evidence="8 9">ES-1</strain>
    </source>
</reference>
<proteinExistence type="inferred from homology"/>
<sequence length="468" mass="47536">MATSSVAASSSLGTIDVPSLVSQLMTVERQPINKLNTTVASYQSRISSLGTIQGLVSSFQSAELSLNTSLQAFSAVSSSTSIAASATSSAVPGAYSLSVSALAQAQNLVAVGQTSTTATINAGTSTTVTFDFGTTTGATFTSNGTGTKSITIDSTNNTLQGIRDAINAANIGVTATIVNDGSATPYRLVLASNSSGASNSLKITTNGAGNGVDSLLAYDPAGTKNLTQTVAAQNASYTLNGIAMTSASNTVTNAIQGVSFTLSSVTASPATLTIAHDTAAVNTAATNFVNAYNAMYTQLKSRSAYGNATATAGSLAGDGTVHMMMSQLQGIFMAPATPAAGGSLTMLAQAGISTQTDGTLKLDSTALNSAMSNNYSDVVNLFTSASGFLTRLDTWATSAVTPGGLISNHITGINTTITGLNNQISQLEHRMTALQAYYTTQYSNLNMLLTSMNSTSAYLTQQFTKTGA</sequence>
<comment type="function">
    <text evidence="5">Required for morphogenesis and for the elongation of the flagellar filament by facilitating polymerization of the flagellin monomers at the tip of growing filament. Forms a capping structure, which prevents flagellin subunits (transported through the central channel of the flagellum) from leaking out without polymerization at the distal end.</text>
</comment>
<comment type="subcellular location">
    <subcellularLocation>
        <location evidence="5">Secreted</location>
    </subcellularLocation>
    <subcellularLocation>
        <location evidence="5">Bacterial flagellum</location>
    </subcellularLocation>
</comment>
<name>D5CN22_SIDLE</name>
<dbReference type="InterPro" id="IPR010809">
    <property type="entry name" value="FliD_C"/>
</dbReference>
<dbReference type="HOGENOM" id="CLU_015182_4_1_4"/>
<keyword evidence="3" id="KW-0175">Coiled coil</keyword>
<keyword evidence="8" id="KW-0966">Cell projection</keyword>
<dbReference type="Pfam" id="PF07195">
    <property type="entry name" value="FliD_C"/>
    <property type="match status" value="1"/>
</dbReference>
<keyword evidence="5" id="KW-0964">Secreted</keyword>
<dbReference type="GO" id="GO:0009421">
    <property type="term" value="C:bacterial-type flagellum filament cap"/>
    <property type="evidence" value="ECO:0007669"/>
    <property type="project" value="InterPro"/>
</dbReference>
<dbReference type="PANTHER" id="PTHR30288">
    <property type="entry name" value="FLAGELLAR CAP/ASSEMBLY PROTEIN FLID"/>
    <property type="match status" value="1"/>
</dbReference>
<dbReference type="PANTHER" id="PTHR30288:SF0">
    <property type="entry name" value="FLAGELLAR HOOK-ASSOCIATED PROTEIN 2"/>
    <property type="match status" value="1"/>
</dbReference>
<evidence type="ECO:0000256" key="4">
    <source>
        <dbReference type="ARBA" id="ARBA00023143"/>
    </source>
</evidence>
<dbReference type="Proteomes" id="UP000001625">
    <property type="component" value="Chromosome"/>
</dbReference>
<protein>
    <recommendedName>
        <fullName evidence="5">Flagellar hook-associated protein 2</fullName>
        <shortName evidence="5">HAP2</shortName>
    </recommendedName>
    <alternativeName>
        <fullName evidence="5">Flagellar cap protein</fullName>
    </alternativeName>
</protein>
<evidence type="ECO:0000256" key="2">
    <source>
        <dbReference type="ARBA" id="ARBA00011255"/>
    </source>
</evidence>
<keyword evidence="8" id="KW-0969">Cilium</keyword>
<gene>
    <name evidence="8" type="ordered locus">Slit_0618</name>
</gene>
<feature type="domain" description="Flagellar hook-associated protein 2 C-terminal" evidence="7">
    <location>
        <begin position="232"/>
        <end position="454"/>
    </location>
</feature>
<dbReference type="STRING" id="580332.Slit_0618"/>
<dbReference type="OrthoDB" id="9810816at2"/>
<dbReference type="InterPro" id="IPR003481">
    <property type="entry name" value="FliD_N"/>
</dbReference>
<dbReference type="InterPro" id="IPR040026">
    <property type="entry name" value="FliD"/>
</dbReference>
<dbReference type="eggNOG" id="COG1345">
    <property type="taxonomic scope" value="Bacteria"/>
</dbReference>
<feature type="domain" description="Flagellar hook-associated protein 2 N-terminal" evidence="6">
    <location>
        <begin position="15"/>
        <end position="106"/>
    </location>
</feature>
<comment type="subunit">
    <text evidence="2 5">Homopentamer.</text>
</comment>
<evidence type="ECO:0000256" key="5">
    <source>
        <dbReference type="RuleBase" id="RU362066"/>
    </source>
</evidence>
<dbReference type="KEGG" id="slt:Slit_0618"/>
<keyword evidence="4 5" id="KW-0975">Bacterial flagellum</keyword>
<comment type="similarity">
    <text evidence="1 5">Belongs to the FliD family.</text>
</comment>
<dbReference type="GO" id="GO:0071973">
    <property type="term" value="P:bacterial-type flagellum-dependent cell motility"/>
    <property type="evidence" value="ECO:0007669"/>
    <property type="project" value="TreeGrafter"/>
</dbReference>
<accession>D5CN22</accession>
<evidence type="ECO:0000313" key="8">
    <source>
        <dbReference type="EMBL" id="ADE10858.1"/>
    </source>
</evidence>
<organism evidence="8 9">
    <name type="scientific">Sideroxydans lithotrophicus (strain ES-1)</name>
    <dbReference type="NCBI Taxonomy" id="580332"/>
    <lineage>
        <taxon>Bacteria</taxon>
        <taxon>Pseudomonadati</taxon>
        <taxon>Pseudomonadota</taxon>
        <taxon>Betaproteobacteria</taxon>
        <taxon>Nitrosomonadales</taxon>
        <taxon>Gallionellaceae</taxon>
        <taxon>Sideroxydans</taxon>
    </lineage>
</organism>
<dbReference type="EMBL" id="CP001965">
    <property type="protein sequence ID" value="ADE10858.1"/>
    <property type="molecule type" value="Genomic_DNA"/>
</dbReference>
<dbReference type="GO" id="GO:0009424">
    <property type="term" value="C:bacterial-type flagellum hook"/>
    <property type="evidence" value="ECO:0007669"/>
    <property type="project" value="UniProtKB-UniRule"/>
</dbReference>
<dbReference type="GO" id="GO:0007155">
    <property type="term" value="P:cell adhesion"/>
    <property type="evidence" value="ECO:0007669"/>
    <property type="project" value="InterPro"/>
</dbReference>
<keyword evidence="8" id="KW-0282">Flagellum</keyword>
<dbReference type="GO" id="GO:0005576">
    <property type="term" value="C:extracellular region"/>
    <property type="evidence" value="ECO:0007669"/>
    <property type="project" value="UniProtKB-SubCell"/>
</dbReference>
<evidence type="ECO:0000256" key="1">
    <source>
        <dbReference type="ARBA" id="ARBA00009764"/>
    </source>
</evidence>
<evidence type="ECO:0000256" key="3">
    <source>
        <dbReference type="ARBA" id="ARBA00023054"/>
    </source>
</evidence>